<evidence type="ECO:0000313" key="2">
    <source>
        <dbReference type="Proteomes" id="UP001597079"/>
    </source>
</evidence>
<accession>A0ABW4JRY6</accession>
<dbReference type="Proteomes" id="UP001597079">
    <property type="component" value="Unassembled WGS sequence"/>
</dbReference>
<proteinExistence type="predicted"/>
<sequence>MAKRVSILTVCITLLVSVVVNIYLVKQRSELISTGSFALSEAYGHLQTAVNMPIGAVPDNSPAAREGEVASAAAYLTSAAYFLDKRGVAHVAGIAQALYLFSFDLPYPNVVGKSKVSNEWAWIVKTQDELQSVETAQGIDLSQLKAGISNLYSSMPISSAQRQSLYSLAPQ</sequence>
<dbReference type="RefSeq" id="WP_377946297.1">
    <property type="nucleotide sequence ID" value="NZ_JBHUCX010000102.1"/>
</dbReference>
<gene>
    <name evidence="1" type="ORF">ACFSB2_26710</name>
</gene>
<keyword evidence="2" id="KW-1185">Reference proteome</keyword>
<name>A0ABW4JRY6_9BACL</name>
<protein>
    <recommendedName>
        <fullName evidence="3">DUF4825 domain-containing protein</fullName>
    </recommendedName>
</protein>
<evidence type="ECO:0008006" key="3">
    <source>
        <dbReference type="Google" id="ProtNLM"/>
    </source>
</evidence>
<dbReference type="EMBL" id="JBHUCX010000102">
    <property type="protein sequence ID" value="MFD1678260.1"/>
    <property type="molecule type" value="Genomic_DNA"/>
</dbReference>
<evidence type="ECO:0000313" key="1">
    <source>
        <dbReference type="EMBL" id="MFD1678260.1"/>
    </source>
</evidence>
<organism evidence="1 2">
    <name type="scientific">Alicyclobacillus fodiniaquatilis</name>
    <dbReference type="NCBI Taxonomy" id="1661150"/>
    <lineage>
        <taxon>Bacteria</taxon>
        <taxon>Bacillati</taxon>
        <taxon>Bacillota</taxon>
        <taxon>Bacilli</taxon>
        <taxon>Bacillales</taxon>
        <taxon>Alicyclobacillaceae</taxon>
        <taxon>Alicyclobacillus</taxon>
    </lineage>
</organism>
<reference evidence="2" key="1">
    <citation type="journal article" date="2019" name="Int. J. Syst. Evol. Microbiol.">
        <title>The Global Catalogue of Microorganisms (GCM) 10K type strain sequencing project: providing services to taxonomists for standard genome sequencing and annotation.</title>
        <authorList>
            <consortium name="The Broad Institute Genomics Platform"/>
            <consortium name="The Broad Institute Genome Sequencing Center for Infectious Disease"/>
            <person name="Wu L."/>
            <person name="Ma J."/>
        </authorList>
    </citation>
    <scope>NUCLEOTIDE SEQUENCE [LARGE SCALE GENOMIC DNA]</scope>
    <source>
        <strain evidence="2">CGMCC 1.12286</strain>
    </source>
</reference>
<comment type="caution">
    <text evidence="1">The sequence shown here is derived from an EMBL/GenBank/DDBJ whole genome shotgun (WGS) entry which is preliminary data.</text>
</comment>